<feature type="compositionally biased region" description="Polar residues" evidence="6">
    <location>
        <begin position="79"/>
        <end position="94"/>
    </location>
</feature>
<dbReference type="GO" id="GO:0016740">
    <property type="term" value="F:transferase activity"/>
    <property type="evidence" value="ECO:0007669"/>
    <property type="project" value="UniProtKB-KW"/>
</dbReference>
<evidence type="ECO:0000256" key="4">
    <source>
        <dbReference type="ARBA" id="ARBA00022984"/>
    </source>
</evidence>
<dbReference type="UniPathway" id="UPA00219"/>
<evidence type="ECO:0000256" key="3">
    <source>
        <dbReference type="ARBA" id="ARBA00022960"/>
    </source>
</evidence>
<protein>
    <submittedName>
        <fullName evidence="8">L,D-transpeptidase</fullName>
    </submittedName>
</protein>
<dbReference type="GO" id="GO:0071555">
    <property type="term" value="P:cell wall organization"/>
    <property type="evidence" value="ECO:0007669"/>
    <property type="project" value="UniProtKB-KW"/>
</dbReference>
<keyword evidence="7" id="KW-1133">Transmembrane helix</keyword>
<evidence type="ECO:0000256" key="7">
    <source>
        <dbReference type="SAM" id="Phobius"/>
    </source>
</evidence>
<evidence type="ECO:0000256" key="2">
    <source>
        <dbReference type="ARBA" id="ARBA00022679"/>
    </source>
</evidence>
<name>A0A8J7WPU2_9ACTN</name>
<keyword evidence="5" id="KW-0961">Cell wall biogenesis/degradation</keyword>
<dbReference type="GO" id="GO:0009252">
    <property type="term" value="P:peptidoglycan biosynthetic process"/>
    <property type="evidence" value="ECO:0007669"/>
    <property type="project" value="UniProtKB-UniPathway"/>
</dbReference>
<comment type="pathway">
    <text evidence="1">Cell wall biogenesis; peptidoglycan biosynthesis.</text>
</comment>
<evidence type="ECO:0000313" key="8">
    <source>
        <dbReference type="EMBL" id="MBS2964137.1"/>
    </source>
</evidence>
<organism evidence="8 9">
    <name type="scientific">Actinocrinis puniceicyclus</name>
    <dbReference type="NCBI Taxonomy" id="977794"/>
    <lineage>
        <taxon>Bacteria</taxon>
        <taxon>Bacillati</taxon>
        <taxon>Actinomycetota</taxon>
        <taxon>Actinomycetes</taxon>
        <taxon>Catenulisporales</taxon>
        <taxon>Actinospicaceae</taxon>
        <taxon>Actinocrinis</taxon>
    </lineage>
</organism>
<reference evidence="8" key="1">
    <citation type="submission" date="2021-04" db="EMBL/GenBank/DDBJ databases">
        <title>Genome based classification of Actinospica acidithermotolerans sp. nov., an actinobacterium isolated from an Indonesian hot spring.</title>
        <authorList>
            <person name="Kusuma A.B."/>
            <person name="Putra K.E."/>
            <person name="Nafisah S."/>
            <person name="Loh J."/>
            <person name="Nouioui I."/>
            <person name="Goodfellow M."/>
        </authorList>
    </citation>
    <scope>NUCLEOTIDE SEQUENCE</scope>
    <source>
        <strain evidence="8">DSM 45618</strain>
    </source>
</reference>
<evidence type="ECO:0000256" key="1">
    <source>
        <dbReference type="ARBA" id="ARBA00004752"/>
    </source>
</evidence>
<comment type="caution">
    <text evidence="8">The sequence shown here is derived from an EMBL/GenBank/DDBJ whole genome shotgun (WGS) entry which is preliminary data.</text>
</comment>
<dbReference type="AlphaFoldDB" id="A0A8J7WPU2"/>
<dbReference type="RefSeq" id="WP_211468497.1">
    <property type="nucleotide sequence ID" value="NZ_JAGSXH010000042.1"/>
</dbReference>
<keyword evidence="4" id="KW-0573">Peptidoglycan synthesis</keyword>
<dbReference type="Gene3D" id="2.40.440.10">
    <property type="entry name" value="L,D-transpeptidase catalytic domain-like"/>
    <property type="match status" value="1"/>
</dbReference>
<dbReference type="CDD" id="cd16913">
    <property type="entry name" value="YkuD_like"/>
    <property type="match status" value="1"/>
</dbReference>
<dbReference type="InterPro" id="IPR005490">
    <property type="entry name" value="LD_TPept_cat_dom"/>
</dbReference>
<feature type="transmembrane region" description="Helical" evidence="7">
    <location>
        <begin position="37"/>
        <end position="61"/>
    </location>
</feature>
<proteinExistence type="predicted"/>
<evidence type="ECO:0000256" key="5">
    <source>
        <dbReference type="ARBA" id="ARBA00023316"/>
    </source>
</evidence>
<sequence length="225" mass="22332">MGRRGVGAHGTPARDCAPDQASAQAPRQRAKKNGRGATYSVVVMTVGSLFAVAVLAAQAAATAPRVSNNPTVNAGKASVQPSANASGAPSTSGGANALPAGSGSGARIVYGEAAKRVWLVSAANAVVRTFPVVPGTVTAPTGNFAVTNRLAAVTGTDGTPVQYVVLFDKAKVGGSATAFGFDAVANVTGMPPAPASRTGGIRMQQTDAQALWTFSSIGTPVVVMP</sequence>
<keyword evidence="9" id="KW-1185">Reference proteome</keyword>
<dbReference type="InterPro" id="IPR038063">
    <property type="entry name" value="Transpep_catalytic_dom"/>
</dbReference>
<accession>A0A8J7WPU2</accession>
<keyword evidence="7" id="KW-0812">Transmembrane</keyword>
<dbReference type="GO" id="GO:0008360">
    <property type="term" value="P:regulation of cell shape"/>
    <property type="evidence" value="ECO:0007669"/>
    <property type="project" value="UniProtKB-KW"/>
</dbReference>
<keyword evidence="3" id="KW-0133">Cell shape</keyword>
<dbReference type="Proteomes" id="UP000677913">
    <property type="component" value="Unassembled WGS sequence"/>
</dbReference>
<feature type="region of interest" description="Disordered" evidence="6">
    <location>
        <begin position="64"/>
        <end position="98"/>
    </location>
</feature>
<evidence type="ECO:0000256" key="6">
    <source>
        <dbReference type="SAM" id="MobiDB-lite"/>
    </source>
</evidence>
<feature type="region of interest" description="Disordered" evidence="6">
    <location>
        <begin position="1"/>
        <end position="35"/>
    </location>
</feature>
<evidence type="ECO:0000313" key="9">
    <source>
        <dbReference type="Proteomes" id="UP000677913"/>
    </source>
</evidence>
<keyword evidence="2" id="KW-0808">Transferase</keyword>
<dbReference type="EMBL" id="JAGSXH010000042">
    <property type="protein sequence ID" value="MBS2964137.1"/>
    <property type="molecule type" value="Genomic_DNA"/>
</dbReference>
<gene>
    <name evidence="8" type="ORF">KGA66_13850</name>
</gene>
<keyword evidence="7" id="KW-0472">Membrane</keyword>